<evidence type="ECO:0000313" key="2">
    <source>
        <dbReference type="EMBL" id="AYE37653.1"/>
    </source>
</evidence>
<dbReference type="AlphaFoldDB" id="A0A386PSG2"/>
<dbReference type="EMBL" id="CP031933">
    <property type="protein sequence ID" value="AYE37653.1"/>
    <property type="molecule type" value="Genomic_DNA"/>
</dbReference>
<keyword evidence="1" id="KW-1133">Transmembrane helix</keyword>
<dbReference type="RefSeq" id="WP_120141908.1">
    <property type="nucleotide sequence ID" value="NZ_CP031933.2"/>
</dbReference>
<accession>A0A386PSG2</accession>
<evidence type="ECO:0000313" key="3">
    <source>
        <dbReference type="Proteomes" id="UP000267208"/>
    </source>
</evidence>
<reference evidence="3" key="1">
    <citation type="submission" date="2018-08" db="EMBL/GenBank/DDBJ databases">
        <title>Genome of Lactobacillus sp. HBUAS52074.</title>
        <authorList>
            <person name="Guo Z."/>
            <person name="Zhang Z.D."/>
        </authorList>
    </citation>
    <scope>NUCLEOTIDE SEQUENCE [LARGE SCALE GENOMIC DNA]</scope>
    <source>
        <strain evidence="3">HBUAS52074</strain>
    </source>
</reference>
<dbReference type="Proteomes" id="UP000267208">
    <property type="component" value="Chromosome"/>
</dbReference>
<keyword evidence="1" id="KW-0472">Membrane</keyword>
<organism evidence="2 3">
    <name type="scientific">Companilactobacillus zhachilii</name>
    <dbReference type="NCBI Taxonomy" id="2304606"/>
    <lineage>
        <taxon>Bacteria</taxon>
        <taxon>Bacillati</taxon>
        <taxon>Bacillota</taxon>
        <taxon>Bacilli</taxon>
        <taxon>Lactobacillales</taxon>
        <taxon>Lactobacillaceae</taxon>
        <taxon>Companilactobacillus</taxon>
    </lineage>
</organism>
<dbReference type="OrthoDB" id="2314339at2"/>
<keyword evidence="3" id="KW-1185">Reference proteome</keyword>
<evidence type="ECO:0000256" key="1">
    <source>
        <dbReference type="SAM" id="Phobius"/>
    </source>
</evidence>
<proteinExistence type="predicted"/>
<feature type="transmembrane region" description="Helical" evidence="1">
    <location>
        <begin position="36"/>
        <end position="55"/>
    </location>
</feature>
<sequence>MVKVFARKLNWKPLFNSLIFGTAIGTFIYILLKHDLLLGIVVGVIAFLIQSVIIYPRYLPSLYGCWKISEGAVSYYDYSTWTKRIQAIFLPVVKKQKSVSFDNIMSYSLVVSKKADKWTPHYILLKLDNGHNVALDLSWNLLKSGEPGKDVEWVVDFITNKLHQKTVQVLQV</sequence>
<name>A0A386PSG2_9LACO</name>
<keyword evidence="1" id="KW-0812">Transmembrane</keyword>
<gene>
    <name evidence="2" type="ORF">D1B17_02825</name>
</gene>
<protein>
    <submittedName>
        <fullName evidence="2">Uncharacterized protein</fullName>
    </submittedName>
</protein>
<dbReference type="KEGG" id="lzh:D1B17_02825"/>
<feature type="transmembrane region" description="Helical" evidence="1">
    <location>
        <begin position="12"/>
        <end position="30"/>
    </location>
</feature>